<evidence type="ECO:0000313" key="13">
    <source>
        <dbReference type="EMBL" id="BBM88141.1"/>
    </source>
</evidence>
<feature type="binding site" evidence="11">
    <location>
        <position position="189"/>
    </location>
    <ligand>
        <name>FMN</name>
        <dbReference type="ChEBI" id="CHEBI:58210"/>
    </ligand>
</feature>
<dbReference type="Pfam" id="PF01070">
    <property type="entry name" value="FMN_dh"/>
    <property type="match status" value="1"/>
</dbReference>
<comment type="subcellular location">
    <subcellularLocation>
        <location evidence="11">Cytoplasm</location>
    </subcellularLocation>
</comment>
<dbReference type="GO" id="GO:0004452">
    <property type="term" value="F:isopentenyl-diphosphate delta-isomerase activity"/>
    <property type="evidence" value="ECO:0007669"/>
    <property type="project" value="UniProtKB-UniRule"/>
</dbReference>
<feature type="binding site" evidence="11">
    <location>
        <begin position="64"/>
        <end position="66"/>
    </location>
    <ligand>
        <name>FMN</name>
        <dbReference type="ChEBI" id="CHEBI:58210"/>
    </ligand>
</feature>
<feature type="binding site" evidence="11">
    <location>
        <begin position="287"/>
        <end position="288"/>
    </location>
    <ligand>
        <name>FMN</name>
        <dbReference type="ChEBI" id="CHEBI:58210"/>
    </ligand>
</feature>
<dbReference type="NCBIfam" id="TIGR02151">
    <property type="entry name" value="IPP_isom_2"/>
    <property type="match status" value="1"/>
</dbReference>
<dbReference type="GO" id="GO:0005737">
    <property type="term" value="C:cytoplasm"/>
    <property type="evidence" value="ECO:0007669"/>
    <property type="project" value="UniProtKB-SubCell"/>
</dbReference>
<evidence type="ECO:0000259" key="12">
    <source>
        <dbReference type="Pfam" id="PF01070"/>
    </source>
</evidence>
<proteinExistence type="inferred from homology"/>
<feature type="binding site" evidence="11">
    <location>
        <begin position="266"/>
        <end position="268"/>
    </location>
    <ligand>
        <name>FMN</name>
        <dbReference type="ChEBI" id="CHEBI:58210"/>
    </ligand>
</feature>
<reference evidence="13 14" key="1">
    <citation type="submission" date="2019-08" db="EMBL/GenBank/DDBJ databases">
        <title>Complete genome sequence of Candidatus Uab amorphum.</title>
        <authorList>
            <person name="Shiratori T."/>
            <person name="Suzuki S."/>
            <person name="Kakizawa Y."/>
            <person name="Ishida K."/>
        </authorList>
    </citation>
    <scope>NUCLEOTIDE SEQUENCE [LARGE SCALE GENOMIC DNA]</scope>
    <source>
        <strain evidence="13 14">SRT547</strain>
    </source>
</reference>
<feature type="binding site" evidence="11">
    <location>
        <position position="157"/>
    </location>
    <ligand>
        <name>substrate</name>
    </ligand>
</feature>
<dbReference type="CDD" id="cd02811">
    <property type="entry name" value="IDI-2_FMN"/>
    <property type="match status" value="1"/>
</dbReference>
<organism evidence="13 14">
    <name type="scientific">Uabimicrobium amorphum</name>
    <dbReference type="NCBI Taxonomy" id="2596890"/>
    <lineage>
        <taxon>Bacteria</taxon>
        <taxon>Pseudomonadati</taxon>
        <taxon>Planctomycetota</taxon>
        <taxon>Candidatus Uabimicrobiia</taxon>
        <taxon>Candidatus Uabimicrobiales</taxon>
        <taxon>Candidatus Uabimicrobiaceae</taxon>
        <taxon>Candidatus Uabimicrobium</taxon>
    </lineage>
</organism>
<dbReference type="KEGG" id="uam:UABAM_06557"/>
<protein>
    <recommendedName>
        <fullName evidence="11">Isopentenyl-diphosphate delta-isomerase</fullName>
        <shortName evidence="11">IPP isomerase</shortName>
        <ecNumber evidence="11">5.3.3.2</ecNumber>
    </recommendedName>
    <alternativeName>
        <fullName evidence="11">Isopentenyl diphosphate:dimethylallyl diphosphate isomerase</fullName>
    </alternativeName>
    <alternativeName>
        <fullName evidence="11">Isopentenyl pyrophosphate isomerase</fullName>
    </alternativeName>
    <alternativeName>
        <fullName evidence="11">Type 2 isopentenyl diphosphate isomerase</fullName>
        <shortName evidence="11">IDI-2</shortName>
    </alternativeName>
</protein>
<dbReference type="Proteomes" id="UP000326354">
    <property type="component" value="Chromosome"/>
</dbReference>
<evidence type="ECO:0000256" key="9">
    <source>
        <dbReference type="ARBA" id="ARBA00023235"/>
    </source>
</evidence>
<keyword evidence="14" id="KW-1185">Reference proteome</keyword>
<feature type="binding site" evidence="11">
    <location>
        <position position="63"/>
    </location>
    <ligand>
        <name>FMN</name>
        <dbReference type="ChEBI" id="CHEBI:58210"/>
    </ligand>
</feature>
<keyword evidence="4 11" id="KW-0288">FMN</keyword>
<dbReference type="GO" id="GO:0070402">
    <property type="term" value="F:NADPH binding"/>
    <property type="evidence" value="ECO:0007669"/>
    <property type="project" value="UniProtKB-UniRule"/>
</dbReference>
<comment type="subunit">
    <text evidence="10 11">Homooctamer. Dimer of tetramers.</text>
</comment>
<evidence type="ECO:0000256" key="8">
    <source>
        <dbReference type="ARBA" id="ARBA00023229"/>
    </source>
</evidence>
<dbReference type="AlphaFoldDB" id="A0A5S9F798"/>
<accession>A0A5S9F798</accession>
<dbReference type="EC" id="5.3.3.2" evidence="11"/>
<keyword evidence="5 11" id="KW-0479">Metal-binding</keyword>
<dbReference type="HAMAP" id="MF_00354">
    <property type="entry name" value="Idi_2"/>
    <property type="match status" value="1"/>
</dbReference>
<comment type="function">
    <text evidence="11">Involved in the biosynthesis of isoprenoids. Catalyzes the 1,3-allylic rearrangement of the homoallylic substrate isopentenyl (IPP) to its allylic isomer, dimethylallyl diphosphate (DMAPP).</text>
</comment>
<dbReference type="InterPro" id="IPR013785">
    <property type="entry name" value="Aldolase_TIM"/>
</dbReference>
<feature type="binding site" evidence="11">
    <location>
        <position position="158"/>
    </location>
    <ligand>
        <name>Mg(2+)</name>
        <dbReference type="ChEBI" id="CHEBI:18420"/>
    </ligand>
</feature>
<dbReference type="EMBL" id="AP019860">
    <property type="protein sequence ID" value="BBM88141.1"/>
    <property type="molecule type" value="Genomic_DNA"/>
</dbReference>
<keyword evidence="6 11" id="KW-0460">Magnesium</keyword>
<evidence type="ECO:0000256" key="7">
    <source>
        <dbReference type="ARBA" id="ARBA00022857"/>
    </source>
</evidence>
<dbReference type="GO" id="GO:0016491">
    <property type="term" value="F:oxidoreductase activity"/>
    <property type="evidence" value="ECO:0007669"/>
    <property type="project" value="InterPro"/>
</dbReference>
<evidence type="ECO:0000313" key="14">
    <source>
        <dbReference type="Proteomes" id="UP000326354"/>
    </source>
</evidence>
<comment type="similarity">
    <text evidence="11">Belongs to the IPP isomerase type 2 family.</text>
</comment>
<evidence type="ECO:0000256" key="1">
    <source>
        <dbReference type="ARBA" id="ARBA00001917"/>
    </source>
</evidence>
<evidence type="ECO:0000256" key="2">
    <source>
        <dbReference type="ARBA" id="ARBA00022490"/>
    </source>
</evidence>
<dbReference type="GO" id="GO:0008299">
    <property type="term" value="P:isoprenoid biosynthetic process"/>
    <property type="evidence" value="ECO:0007669"/>
    <property type="project" value="UniProtKB-UniRule"/>
</dbReference>
<dbReference type="OrthoDB" id="9795032at2"/>
<comment type="cofactor">
    <cofactor evidence="1 11">
        <name>FMN</name>
        <dbReference type="ChEBI" id="CHEBI:58210"/>
    </cofactor>
</comment>
<comment type="cofactor">
    <cofactor evidence="11">
        <name>NADPH</name>
        <dbReference type="ChEBI" id="CHEBI:57783"/>
    </cofactor>
</comment>
<evidence type="ECO:0000256" key="3">
    <source>
        <dbReference type="ARBA" id="ARBA00022630"/>
    </source>
</evidence>
<evidence type="ECO:0000256" key="11">
    <source>
        <dbReference type="HAMAP-Rule" id="MF_00354"/>
    </source>
</evidence>
<feature type="binding site" evidence="11">
    <location>
        <position position="122"/>
    </location>
    <ligand>
        <name>FMN</name>
        <dbReference type="ChEBI" id="CHEBI:58210"/>
    </ligand>
</feature>
<evidence type="ECO:0000256" key="4">
    <source>
        <dbReference type="ARBA" id="ARBA00022643"/>
    </source>
</evidence>
<sequence length="336" mass="36925">MSNLSNRKQDHIDIVLNEKTEPLQSSFDKYYLPYCALPEIDMAKIDSSAMLLNKKLSFPFIISSMTGGLEKGEQINKNLAIAAQQEKVALGLGSMRVIIRYPEMLKTFQVKQHCPDIPLFANIGIVQLNYGFTAEELKKIVDGVEADALFVHINHLQEAIQPEGDTNFENLIPKLEKVVKELSVPIFAKEVGHGIDFNSAKKLRDIGVKYIDVSGMGGCSWAWIEGYRLTEEANLGHTFRAEGIPTDHALKMCSKLQDVTLIAGGGVRSGLDVAKSMTMGASFATAAKPFLGPALQSSDAVAKVIQQWRKEFIVGLFTCGAANVQEISGMECLKRD</sequence>
<name>A0A5S9F798_UABAM</name>
<dbReference type="PANTHER" id="PTHR43665:SF1">
    <property type="entry name" value="ISOPENTENYL-DIPHOSPHATE DELTA-ISOMERASE"/>
    <property type="match status" value="1"/>
</dbReference>
<dbReference type="GO" id="GO:0010181">
    <property type="term" value="F:FMN binding"/>
    <property type="evidence" value="ECO:0007669"/>
    <property type="project" value="UniProtKB-UniRule"/>
</dbReference>
<dbReference type="GO" id="GO:0000287">
    <property type="term" value="F:magnesium ion binding"/>
    <property type="evidence" value="ECO:0007669"/>
    <property type="project" value="UniProtKB-UniRule"/>
</dbReference>
<comment type="cofactor">
    <cofactor evidence="11">
        <name>Mg(2+)</name>
        <dbReference type="ChEBI" id="CHEBI:18420"/>
    </cofactor>
</comment>
<dbReference type="InterPro" id="IPR000262">
    <property type="entry name" value="FMN-dep_DH"/>
</dbReference>
<keyword evidence="9 11" id="KW-0413">Isomerase</keyword>
<comment type="catalytic activity">
    <reaction evidence="11">
        <text>isopentenyl diphosphate = dimethylallyl diphosphate</text>
        <dbReference type="Rhea" id="RHEA:23284"/>
        <dbReference type="ChEBI" id="CHEBI:57623"/>
        <dbReference type="ChEBI" id="CHEBI:128769"/>
        <dbReference type="EC" id="5.3.3.2"/>
    </reaction>
</comment>
<keyword evidence="7 11" id="KW-0521">NADP</keyword>
<dbReference type="InterPro" id="IPR011179">
    <property type="entry name" value="IPdP_isomerase"/>
</dbReference>
<keyword evidence="3 11" id="KW-0285">Flavoprotein</keyword>
<feature type="binding site" evidence="11">
    <location>
        <position position="94"/>
    </location>
    <ligand>
        <name>FMN</name>
        <dbReference type="ChEBI" id="CHEBI:58210"/>
    </ligand>
</feature>
<feature type="binding site" evidence="11">
    <location>
        <begin position="94"/>
        <end position="96"/>
    </location>
    <ligand>
        <name>substrate</name>
    </ligand>
</feature>
<dbReference type="PANTHER" id="PTHR43665">
    <property type="entry name" value="ISOPENTENYL-DIPHOSPHATE DELTA-ISOMERASE"/>
    <property type="match status" value="1"/>
</dbReference>
<evidence type="ECO:0000256" key="5">
    <source>
        <dbReference type="ARBA" id="ARBA00022723"/>
    </source>
</evidence>
<feature type="domain" description="FMN-dependent dehydrogenase" evidence="12">
    <location>
        <begin position="174"/>
        <end position="328"/>
    </location>
</feature>
<dbReference type="Gene3D" id="3.20.20.70">
    <property type="entry name" value="Aldolase class I"/>
    <property type="match status" value="1"/>
</dbReference>
<dbReference type="SUPFAM" id="SSF51395">
    <property type="entry name" value="FMN-linked oxidoreductases"/>
    <property type="match status" value="1"/>
</dbReference>
<feature type="binding site" evidence="11">
    <location>
        <begin position="7"/>
        <end position="8"/>
    </location>
    <ligand>
        <name>substrate</name>
    </ligand>
</feature>
<dbReference type="RefSeq" id="WP_151972354.1">
    <property type="nucleotide sequence ID" value="NZ_AP019860.1"/>
</dbReference>
<evidence type="ECO:0000256" key="6">
    <source>
        <dbReference type="ARBA" id="ARBA00022842"/>
    </source>
</evidence>
<feature type="binding site" evidence="11">
    <location>
        <position position="214"/>
    </location>
    <ligand>
        <name>FMN</name>
        <dbReference type="ChEBI" id="CHEBI:58210"/>
    </ligand>
</feature>
<evidence type="ECO:0000256" key="10">
    <source>
        <dbReference type="ARBA" id="ARBA00025810"/>
    </source>
</evidence>
<comment type="caution">
    <text evidence="11">Lacks conserved residue(s) required for the propagation of feature annotation.</text>
</comment>
<keyword evidence="2 11" id="KW-0963">Cytoplasm</keyword>
<keyword evidence="8 11" id="KW-0414">Isoprene biosynthesis</keyword>
<gene>
    <name evidence="11" type="primary">fni</name>
    <name evidence="13" type="ORF">UABAM_06557</name>
</gene>
<dbReference type="PIRSF" id="PIRSF003314">
    <property type="entry name" value="IPP_isomerase"/>
    <property type="match status" value="1"/>
</dbReference>